<sequence>MIEVEQVHKRIGSRDILQDISFTWRENRMYGIIGPNGAGKSTLLSLLSGVEPYQSGRIRLRGRPIEQYGRKELARWLAVLQQEALPKAAFTVREIVAMGRYPFQNWLGQEEEDAEELVDRALELVGLHGMESRRLNQLSGGERQRVALAKVIVQQPQLILLDEPTTYLDIGYQVQLLDTVRRLQKNEGLTVAAVLHDLNLAAQYCDELIVLQDGKIAASGTPEEVLTADLIRSVYGADPIVLRHPEHGVPQVLLRRGKDLE</sequence>
<dbReference type="OrthoDB" id="9787851at2"/>
<accession>A0A2W1LDS4</accession>
<evidence type="ECO:0000256" key="4">
    <source>
        <dbReference type="ARBA" id="ARBA00022967"/>
    </source>
</evidence>
<comment type="caution">
    <text evidence="6">The sequence shown here is derived from an EMBL/GenBank/DDBJ whole genome shotgun (WGS) entry which is preliminary data.</text>
</comment>
<evidence type="ECO:0000313" key="7">
    <source>
        <dbReference type="Proteomes" id="UP000249522"/>
    </source>
</evidence>
<dbReference type="SMART" id="SM00382">
    <property type="entry name" value="AAA"/>
    <property type="match status" value="1"/>
</dbReference>
<evidence type="ECO:0000313" key="6">
    <source>
        <dbReference type="EMBL" id="PZD96230.1"/>
    </source>
</evidence>
<evidence type="ECO:0000256" key="3">
    <source>
        <dbReference type="ARBA" id="ARBA00022840"/>
    </source>
</evidence>
<reference evidence="6 7" key="1">
    <citation type="submission" date="2018-06" db="EMBL/GenBank/DDBJ databases">
        <title>Paenibacillus imtechensis sp. nov.</title>
        <authorList>
            <person name="Pinnaka A.K."/>
            <person name="Singh H."/>
            <person name="Kaur M."/>
        </authorList>
    </citation>
    <scope>NUCLEOTIDE SEQUENCE [LARGE SCALE GENOMIC DNA]</scope>
    <source>
        <strain evidence="6 7">SMB1</strain>
    </source>
</reference>
<dbReference type="RefSeq" id="WP_111146228.1">
    <property type="nucleotide sequence ID" value="NZ_QKRB01000041.1"/>
</dbReference>
<protein>
    <submittedName>
        <fullName evidence="6">Heme ABC transporter ATP-binding protein</fullName>
    </submittedName>
</protein>
<dbReference type="GO" id="GO:0005524">
    <property type="term" value="F:ATP binding"/>
    <property type="evidence" value="ECO:0007669"/>
    <property type="project" value="UniProtKB-KW"/>
</dbReference>
<dbReference type="InterPro" id="IPR017871">
    <property type="entry name" value="ABC_transporter-like_CS"/>
</dbReference>
<evidence type="ECO:0000256" key="1">
    <source>
        <dbReference type="ARBA" id="ARBA00022448"/>
    </source>
</evidence>
<organism evidence="6 7">
    <name type="scientific">Paenibacillus sambharensis</name>
    <dbReference type="NCBI Taxonomy" id="1803190"/>
    <lineage>
        <taxon>Bacteria</taxon>
        <taxon>Bacillati</taxon>
        <taxon>Bacillota</taxon>
        <taxon>Bacilli</taxon>
        <taxon>Bacillales</taxon>
        <taxon>Paenibacillaceae</taxon>
        <taxon>Paenibacillus</taxon>
    </lineage>
</organism>
<dbReference type="NCBIfam" id="NF010068">
    <property type="entry name" value="PRK13548.1"/>
    <property type="match status" value="1"/>
</dbReference>
<gene>
    <name evidence="6" type="ORF">DNH61_08465</name>
</gene>
<keyword evidence="2" id="KW-0547">Nucleotide-binding</keyword>
<keyword evidence="7" id="KW-1185">Reference proteome</keyword>
<dbReference type="Proteomes" id="UP000249522">
    <property type="component" value="Unassembled WGS sequence"/>
</dbReference>
<feature type="domain" description="ABC transporter" evidence="5">
    <location>
        <begin position="2"/>
        <end position="238"/>
    </location>
</feature>
<dbReference type="InterPro" id="IPR003593">
    <property type="entry name" value="AAA+_ATPase"/>
</dbReference>
<proteinExistence type="predicted"/>
<dbReference type="PANTHER" id="PTHR42794:SF1">
    <property type="entry name" value="HEMIN IMPORT ATP-BINDING PROTEIN HMUV"/>
    <property type="match status" value="1"/>
</dbReference>
<dbReference type="Pfam" id="PF00005">
    <property type="entry name" value="ABC_tran"/>
    <property type="match status" value="1"/>
</dbReference>
<dbReference type="GO" id="GO:0016887">
    <property type="term" value="F:ATP hydrolysis activity"/>
    <property type="evidence" value="ECO:0007669"/>
    <property type="project" value="InterPro"/>
</dbReference>
<evidence type="ECO:0000259" key="5">
    <source>
        <dbReference type="PROSITE" id="PS50893"/>
    </source>
</evidence>
<dbReference type="InterPro" id="IPR003439">
    <property type="entry name" value="ABC_transporter-like_ATP-bd"/>
</dbReference>
<dbReference type="CDD" id="cd03214">
    <property type="entry name" value="ABC_Iron-Siderophores_B12_Hemin"/>
    <property type="match status" value="1"/>
</dbReference>
<dbReference type="Gene3D" id="3.40.50.300">
    <property type="entry name" value="P-loop containing nucleotide triphosphate hydrolases"/>
    <property type="match status" value="1"/>
</dbReference>
<name>A0A2W1LDS4_9BACL</name>
<dbReference type="SUPFAM" id="SSF52540">
    <property type="entry name" value="P-loop containing nucleoside triphosphate hydrolases"/>
    <property type="match status" value="1"/>
</dbReference>
<keyword evidence="3 6" id="KW-0067">ATP-binding</keyword>
<dbReference type="AlphaFoldDB" id="A0A2W1LDS4"/>
<dbReference type="EMBL" id="QKRB01000041">
    <property type="protein sequence ID" value="PZD96230.1"/>
    <property type="molecule type" value="Genomic_DNA"/>
</dbReference>
<evidence type="ECO:0000256" key="2">
    <source>
        <dbReference type="ARBA" id="ARBA00022741"/>
    </source>
</evidence>
<dbReference type="InterPro" id="IPR027417">
    <property type="entry name" value="P-loop_NTPase"/>
</dbReference>
<dbReference type="PROSITE" id="PS50893">
    <property type="entry name" value="ABC_TRANSPORTER_2"/>
    <property type="match status" value="1"/>
</dbReference>
<keyword evidence="4" id="KW-1278">Translocase</keyword>
<dbReference type="PANTHER" id="PTHR42794">
    <property type="entry name" value="HEMIN IMPORT ATP-BINDING PROTEIN HMUV"/>
    <property type="match status" value="1"/>
</dbReference>
<dbReference type="FunFam" id="3.40.50.300:FF:000134">
    <property type="entry name" value="Iron-enterobactin ABC transporter ATP-binding protein"/>
    <property type="match status" value="1"/>
</dbReference>
<dbReference type="PROSITE" id="PS00211">
    <property type="entry name" value="ABC_TRANSPORTER_1"/>
    <property type="match status" value="1"/>
</dbReference>
<keyword evidence="1" id="KW-0813">Transport</keyword>